<reference evidence="4" key="1">
    <citation type="submission" date="2020-11" db="EMBL/GenBank/DDBJ databases">
        <title>Isolation and identification of active actinomycetes.</title>
        <authorList>
            <person name="Yu B."/>
        </authorList>
    </citation>
    <scope>NUCLEOTIDE SEQUENCE</scope>
    <source>
        <strain evidence="4">NEAU-YB345</strain>
    </source>
</reference>
<evidence type="ECO:0000256" key="3">
    <source>
        <dbReference type="SAM" id="Phobius"/>
    </source>
</evidence>
<dbReference type="Gene3D" id="3.30.70.1880">
    <property type="entry name" value="Protein of unknown function DUF881"/>
    <property type="match status" value="1"/>
</dbReference>
<evidence type="ECO:0000313" key="4">
    <source>
        <dbReference type="EMBL" id="MBF9068194.1"/>
    </source>
</evidence>
<feature type="coiled-coil region" evidence="2">
    <location>
        <begin position="65"/>
        <end position="92"/>
    </location>
</feature>
<keyword evidence="2" id="KW-0175">Coiled coil</keyword>
<evidence type="ECO:0000313" key="5">
    <source>
        <dbReference type="Proteomes" id="UP000657385"/>
    </source>
</evidence>
<dbReference type="PANTHER" id="PTHR37313">
    <property type="entry name" value="UPF0749 PROTEIN RV1825"/>
    <property type="match status" value="1"/>
</dbReference>
<dbReference type="GO" id="GO:0005886">
    <property type="term" value="C:plasma membrane"/>
    <property type="evidence" value="ECO:0007669"/>
    <property type="project" value="TreeGrafter"/>
</dbReference>
<organism evidence="4 5">
    <name type="scientific">Streptacidiphilus fuscans</name>
    <dbReference type="NCBI Taxonomy" id="2789292"/>
    <lineage>
        <taxon>Bacteria</taxon>
        <taxon>Bacillati</taxon>
        <taxon>Actinomycetota</taxon>
        <taxon>Actinomycetes</taxon>
        <taxon>Kitasatosporales</taxon>
        <taxon>Streptomycetaceae</taxon>
        <taxon>Streptacidiphilus</taxon>
    </lineage>
</organism>
<keyword evidence="3" id="KW-0472">Membrane</keyword>
<name>A0A931FF91_9ACTN</name>
<gene>
    <name evidence="4" type="ORF">I2501_09105</name>
</gene>
<dbReference type="AlphaFoldDB" id="A0A931FF91"/>
<protein>
    <submittedName>
        <fullName evidence="4">DUF881 domain-containing protein</fullName>
    </submittedName>
</protein>
<evidence type="ECO:0000256" key="1">
    <source>
        <dbReference type="ARBA" id="ARBA00009108"/>
    </source>
</evidence>
<feature type="transmembrane region" description="Helical" evidence="3">
    <location>
        <begin position="23"/>
        <end position="44"/>
    </location>
</feature>
<comment type="caution">
    <text evidence="4">The sequence shown here is derived from an EMBL/GenBank/DDBJ whole genome shotgun (WGS) entry which is preliminary data.</text>
</comment>
<dbReference type="PANTHER" id="PTHR37313:SF4">
    <property type="entry name" value="CONSERVED MEMBRANE PROTEIN-RELATED"/>
    <property type="match status" value="1"/>
</dbReference>
<accession>A0A931FF91</accession>
<dbReference type="EMBL" id="JADPRT010000003">
    <property type="protein sequence ID" value="MBF9068194.1"/>
    <property type="molecule type" value="Genomic_DNA"/>
</dbReference>
<comment type="similarity">
    <text evidence="1">Belongs to the UPF0749 family.</text>
</comment>
<keyword evidence="3" id="KW-0812">Transmembrane</keyword>
<dbReference type="InterPro" id="IPR010273">
    <property type="entry name" value="DUF881"/>
</dbReference>
<dbReference type="Pfam" id="PF05949">
    <property type="entry name" value="DUF881"/>
    <property type="match status" value="1"/>
</dbReference>
<proteinExistence type="inferred from homology"/>
<keyword evidence="3" id="KW-1133">Transmembrane helix</keyword>
<evidence type="ECO:0000256" key="2">
    <source>
        <dbReference type="SAM" id="Coils"/>
    </source>
</evidence>
<dbReference type="Proteomes" id="UP000657385">
    <property type="component" value="Unassembled WGS sequence"/>
</dbReference>
<keyword evidence="5" id="KW-1185">Reference proteome</keyword>
<sequence>MPQNPSEEGTEAVAAPKPRRKRYVGRALSCLVFGLAGFLCYAGAHASHGTDLRNDNTLLRLSDLIEQRSQQNAQADASLAALRAQIDQLAQQHAQNPADAAKLAALEKAAGLDPLAGAGLTVTLDDAPPDATARIPGVPQPQPDDLVIHQQDLQAVVNALWRGGATGVQVQDQRLISTSAVRCVGNQLILQGRVYSPPYVIKAVGSPQALLTALNGDTYIQTYLQYVAAYGLGWKVDQSKAMTLPAYSGTVDLQNATAGK</sequence>